<organism evidence="2 3">
    <name type="scientific">Brassica carinata</name>
    <name type="common">Ethiopian mustard</name>
    <name type="synonym">Abyssinian cabbage</name>
    <dbReference type="NCBI Taxonomy" id="52824"/>
    <lineage>
        <taxon>Eukaryota</taxon>
        <taxon>Viridiplantae</taxon>
        <taxon>Streptophyta</taxon>
        <taxon>Embryophyta</taxon>
        <taxon>Tracheophyta</taxon>
        <taxon>Spermatophyta</taxon>
        <taxon>Magnoliopsida</taxon>
        <taxon>eudicotyledons</taxon>
        <taxon>Gunneridae</taxon>
        <taxon>Pentapetalae</taxon>
        <taxon>rosids</taxon>
        <taxon>malvids</taxon>
        <taxon>Brassicales</taxon>
        <taxon>Brassicaceae</taxon>
        <taxon>Brassiceae</taxon>
        <taxon>Brassica</taxon>
    </lineage>
</organism>
<feature type="compositionally biased region" description="Polar residues" evidence="1">
    <location>
        <begin position="353"/>
        <end position="363"/>
    </location>
</feature>
<protein>
    <submittedName>
        <fullName evidence="2">Uncharacterized protein</fullName>
    </submittedName>
</protein>
<evidence type="ECO:0000313" key="2">
    <source>
        <dbReference type="EMBL" id="KAG2298605.1"/>
    </source>
</evidence>
<evidence type="ECO:0000256" key="1">
    <source>
        <dbReference type="SAM" id="MobiDB-lite"/>
    </source>
</evidence>
<keyword evidence="3" id="KW-1185">Reference proteome</keyword>
<dbReference type="EMBL" id="JAAMPC010000008">
    <property type="protein sequence ID" value="KAG2298605.1"/>
    <property type="molecule type" value="Genomic_DNA"/>
</dbReference>
<comment type="caution">
    <text evidence="2">The sequence shown here is derived from an EMBL/GenBank/DDBJ whole genome shotgun (WGS) entry which is preliminary data.</text>
</comment>
<dbReference type="Proteomes" id="UP000886595">
    <property type="component" value="Unassembled WGS sequence"/>
</dbReference>
<feature type="region of interest" description="Disordered" evidence="1">
    <location>
        <begin position="347"/>
        <end position="393"/>
    </location>
</feature>
<gene>
    <name evidence="2" type="ORF">Bca52824_035077</name>
</gene>
<accession>A0A8X7V072</accession>
<reference evidence="2 3" key="1">
    <citation type="submission" date="2020-02" db="EMBL/GenBank/DDBJ databases">
        <authorList>
            <person name="Ma Q."/>
            <person name="Huang Y."/>
            <person name="Song X."/>
            <person name="Pei D."/>
        </authorList>
    </citation>
    <scope>NUCLEOTIDE SEQUENCE [LARGE SCALE GENOMIC DNA]</scope>
    <source>
        <strain evidence="2">Sxm20200214</strain>
        <tissue evidence="2">Leaf</tissue>
    </source>
</reference>
<dbReference type="AlphaFoldDB" id="A0A8X7V072"/>
<evidence type="ECO:0000313" key="3">
    <source>
        <dbReference type="Proteomes" id="UP000886595"/>
    </source>
</evidence>
<proteinExistence type="predicted"/>
<sequence length="393" mass="43328">MPLLVSASRAFVDCPLRDRSVSLTVFLLRLAVSDGVMVHFCFVASPSDGSQSGSDDQAEEVHIGSSSSAFPTRLFAAGAYPGKLRLNIYSKANVIGELTISFAITPEEERLLLLDEVEDTQVTSLLQKLLSGETFGVEDFPGGDTSFCPKVDSTHGADQCGEENPVPNPVRRRNLRPRKPVDVKIQDISSEEDSEPAVFPCSNGCNDEKMQAFLAQHEKISTQIKEMERNIRRDLAAASGGDRTAAVERPGVEKYPPKVALQQLWTVYPVSTVLIHREDDQQPQTPSTALITCRDPLCVQPGRMCYHQRYRLSSVMARRAAPQWHGRKQTRTVIGAPVDADERYDSCKEDISADTQMQETGADQLSEPEEDSKVGAGKRQQEIREADGVYGRS</sequence>
<name>A0A8X7V072_BRACI</name>
<feature type="region of interest" description="Disordered" evidence="1">
    <location>
        <begin position="153"/>
        <end position="174"/>
    </location>
</feature>